<evidence type="ECO:0000259" key="1">
    <source>
        <dbReference type="Pfam" id="PF00078"/>
    </source>
</evidence>
<dbReference type="PANTHER" id="PTHR24559:SF444">
    <property type="entry name" value="REVERSE TRANSCRIPTASE DOMAIN-CONTAINING PROTEIN"/>
    <property type="match status" value="1"/>
</dbReference>
<dbReference type="InterPro" id="IPR053134">
    <property type="entry name" value="RNA-dir_DNA_polymerase"/>
</dbReference>
<dbReference type="Gene3D" id="3.30.70.270">
    <property type="match status" value="1"/>
</dbReference>
<dbReference type="EMBL" id="BSXT01000460">
    <property type="protein sequence ID" value="GMF28084.1"/>
    <property type="molecule type" value="Genomic_DNA"/>
</dbReference>
<accession>A0A9W6UA14</accession>
<name>A0A9W6UA14_9STRA</name>
<keyword evidence="3" id="KW-1185">Reference proteome</keyword>
<dbReference type="InterPro" id="IPR043128">
    <property type="entry name" value="Rev_trsase/Diguanyl_cyclase"/>
</dbReference>
<comment type="caution">
    <text evidence="2">The sequence shown here is derived from an EMBL/GenBank/DDBJ whole genome shotgun (WGS) entry which is preliminary data.</text>
</comment>
<dbReference type="AlphaFoldDB" id="A0A9W6UA14"/>
<dbReference type="InterPro" id="IPR000477">
    <property type="entry name" value="RT_dom"/>
</dbReference>
<reference evidence="2" key="1">
    <citation type="submission" date="2023-04" db="EMBL/GenBank/DDBJ databases">
        <title>Phytophthora fragariaefolia NBRC 109709.</title>
        <authorList>
            <person name="Ichikawa N."/>
            <person name="Sato H."/>
            <person name="Tonouchi N."/>
        </authorList>
    </citation>
    <scope>NUCLEOTIDE SEQUENCE</scope>
    <source>
        <strain evidence="2">NBRC 109709</strain>
    </source>
</reference>
<gene>
    <name evidence="2" type="ORF">Pfra01_000573700</name>
</gene>
<organism evidence="2 3">
    <name type="scientific">Phytophthora fragariaefolia</name>
    <dbReference type="NCBI Taxonomy" id="1490495"/>
    <lineage>
        <taxon>Eukaryota</taxon>
        <taxon>Sar</taxon>
        <taxon>Stramenopiles</taxon>
        <taxon>Oomycota</taxon>
        <taxon>Peronosporomycetes</taxon>
        <taxon>Peronosporales</taxon>
        <taxon>Peronosporaceae</taxon>
        <taxon>Phytophthora</taxon>
    </lineage>
</organism>
<proteinExistence type="predicted"/>
<evidence type="ECO:0000313" key="3">
    <source>
        <dbReference type="Proteomes" id="UP001165121"/>
    </source>
</evidence>
<dbReference type="Pfam" id="PF00078">
    <property type="entry name" value="RVT_1"/>
    <property type="match status" value="1"/>
</dbReference>
<feature type="domain" description="Reverse transcriptase" evidence="1">
    <location>
        <begin position="196"/>
        <end position="317"/>
    </location>
</feature>
<evidence type="ECO:0000313" key="2">
    <source>
        <dbReference type="EMBL" id="GMF28084.1"/>
    </source>
</evidence>
<dbReference type="Proteomes" id="UP001165121">
    <property type="component" value="Unassembled WGS sequence"/>
</dbReference>
<dbReference type="SUPFAM" id="SSF56672">
    <property type="entry name" value="DNA/RNA polymerases"/>
    <property type="match status" value="1"/>
</dbReference>
<sequence length="333" mass="37918">MLLDCGATTVYVSRRWGGEHQLKTAKFHGKNILIKLGDNQIKEAKLKFQSVKVQLSGLDEAYDFVDPIEEGGPVIATGFQRSVEVKDLSAKRADSGRGAALETNVKPAVEPDRVVVQRETLNVVNGRLEDASTGKGSVIQSVAESLRREGAVGETCLPEKHDIEHRFDVQDPKLEMYRQQWRQSPEQRREVVRWAEDILAHWFSKRDLMFAYYHVRMREEDIKYTAFQAPNGLWEDLVFLVGVRNAPATMHRLTSKLLRGLKNMKSFYDNVYIFSKSRNIEDLLKALRKTLDILCNNKLYVKLATCVFCANEIPCLGNFVGRNGVRMDPDKSI</sequence>
<dbReference type="Gene3D" id="3.10.10.10">
    <property type="entry name" value="HIV Type 1 Reverse Transcriptase, subunit A, domain 1"/>
    <property type="match status" value="1"/>
</dbReference>
<dbReference type="PANTHER" id="PTHR24559">
    <property type="entry name" value="TRANSPOSON TY3-I GAG-POL POLYPROTEIN"/>
    <property type="match status" value="1"/>
</dbReference>
<dbReference type="InterPro" id="IPR043502">
    <property type="entry name" value="DNA/RNA_pol_sf"/>
</dbReference>
<protein>
    <submittedName>
        <fullName evidence="2">Unnamed protein product</fullName>
    </submittedName>
</protein>
<dbReference type="CDD" id="cd01647">
    <property type="entry name" value="RT_LTR"/>
    <property type="match status" value="1"/>
</dbReference>